<comment type="caution">
    <text evidence="2">The sequence shown here is derived from an EMBL/GenBank/DDBJ whole genome shotgun (WGS) entry which is preliminary data.</text>
</comment>
<keyword evidence="3" id="KW-1185">Reference proteome</keyword>
<dbReference type="EMBL" id="JACHHW010000012">
    <property type="protein sequence ID" value="MBB5189013.1"/>
    <property type="molecule type" value="Genomic_DNA"/>
</dbReference>
<dbReference type="SUPFAM" id="SSF51905">
    <property type="entry name" value="FAD/NAD(P)-binding domain"/>
    <property type="match status" value="1"/>
</dbReference>
<accession>A0A840R9A1</accession>
<evidence type="ECO:0000313" key="2">
    <source>
        <dbReference type="EMBL" id="MBB5189013.1"/>
    </source>
</evidence>
<sequence length="68" mass="7177">MDSSEVQQHNKTAIDSALEIDVVVIGAGFAGLYALYKFRGMGKSCCSRKRAGPGTGTVTLVLDVMLKA</sequence>
<protein>
    <submittedName>
        <fullName evidence="2">Ribulose 1,5-bisphosphate synthetase/thiazole synthase</fullName>
    </submittedName>
</protein>
<organism evidence="2 3">
    <name type="scientific">Zhongshania antarctica</name>
    <dbReference type="NCBI Taxonomy" id="641702"/>
    <lineage>
        <taxon>Bacteria</taxon>
        <taxon>Pseudomonadati</taxon>
        <taxon>Pseudomonadota</taxon>
        <taxon>Gammaproteobacteria</taxon>
        <taxon>Cellvibrionales</taxon>
        <taxon>Spongiibacteraceae</taxon>
        <taxon>Zhongshania</taxon>
    </lineage>
</organism>
<keyword evidence="1" id="KW-1133">Transmembrane helix</keyword>
<keyword evidence="1" id="KW-0812">Transmembrane</keyword>
<feature type="transmembrane region" description="Helical" evidence="1">
    <location>
        <begin position="20"/>
        <end position="38"/>
    </location>
</feature>
<evidence type="ECO:0000313" key="3">
    <source>
        <dbReference type="Proteomes" id="UP000536640"/>
    </source>
</evidence>
<dbReference type="Gene3D" id="3.50.50.60">
    <property type="entry name" value="FAD/NAD(P)-binding domain"/>
    <property type="match status" value="1"/>
</dbReference>
<name>A0A840R9A1_9GAMM</name>
<proteinExistence type="predicted"/>
<reference evidence="2 3" key="1">
    <citation type="submission" date="2020-08" db="EMBL/GenBank/DDBJ databases">
        <title>Genomic Encyclopedia of Type Strains, Phase IV (KMG-IV): sequencing the most valuable type-strain genomes for metagenomic binning, comparative biology and taxonomic classification.</title>
        <authorList>
            <person name="Goeker M."/>
        </authorList>
    </citation>
    <scope>NUCLEOTIDE SEQUENCE [LARGE SCALE GENOMIC DNA]</scope>
    <source>
        <strain evidence="2 3">DSM 25701</strain>
    </source>
</reference>
<dbReference type="Proteomes" id="UP000536640">
    <property type="component" value="Unassembled WGS sequence"/>
</dbReference>
<evidence type="ECO:0000256" key="1">
    <source>
        <dbReference type="SAM" id="Phobius"/>
    </source>
</evidence>
<keyword evidence="1" id="KW-0472">Membrane</keyword>
<gene>
    <name evidence="2" type="ORF">HNQ57_003312</name>
</gene>
<dbReference type="AlphaFoldDB" id="A0A840R9A1"/>
<dbReference type="InterPro" id="IPR036188">
    <property type="entry name" value="FAD/NAD-bd_sf"/>
</dbReference>